<comment type="caution">
    <text evidence="3">The sequence shown here is derived from an EMBL/GenBank/DDBJ whole genome shotgun (WGS) entry which is preliminary data.</text>
</comment>
<reference evidence="4" key="1">
    <citation type="submission" date="2017-06" db="EMBL/GenBank/DDBJ databases">
        <authorList>
            <person name="Furmanczyk E.M."/>
        </authorList>
    </citation>
    <scope>NUCLEOTIDE SEQUENCE [LARGE SCALE GENOMIC DNA]</scope>
    <source>
        <strain evidence="4">AP3_16</strain>
    </source>
</reference>
<dbReference type="Pfam" id="PF07811">
    <property type="entry name" value="TadE"/>
    <property type="match status" value="1"/>
</dbReference>
<keyword evidence="1" id="KW-0812">Transmembrane</keyword>
<protein>
    <submittedName>
        <fullName evidence="3">Pilus assembly protein TadE</fullName>
    </submittedName>
</protein>
<evidence type="ECO:0000313" key="4">
    <source>
        <dbReference type="Proteomes" id="UP000238541"/>
    </source>
</evidence>
<proteinExistence type="predicted"/>
<dbReference type="InterPro" id="IPR012495">
    <property type="entry name" value="TadE-like_dom"/>
</dbReference>
<evidence type="ECO:0000313" key="3">
    <source>
        <dbReference type="EMBL" id="PPK35209.1"/>
    </source>
</evidence>
<keyword evidence="4" id="KW-1185">Reference proteome</keyword>
<dbReference type="AlphaFoldDB" id="A0A2S6FCM0"/>
<name>A0A2S6FCM0_9PSED</name>
<feature type="transmembrane region" description="Helical" evidence="1">
    <location>
        <begin position="12"/>
        <end position="36"/>
    </location>
</feature>
<keyword evidence="1" id="KW-1133">Transmembrane helix</keyword>
<evidence type="ECO:0000259" key="2">
    <source>
        <dbReference type="Pfam" id="PF07811"/>
    </source>
</evidence>
<keyword evidence="1" id="KW-0472">Membrane</keyword>
<dbReference type="RefSeq" id="WP_104451482.1">
    <property type="nucleotide sequence ID" value="NZ_JBLZZR010000367.1"/>
</dbReference>
<organism evidence="3 4">
    <name type="scientific">Pseudomonas laurylsulfatiphila</name>
    <dbReference type="NCBI Taxonomy" id="2011015"/>
    <lineage>
        <taxon>Bacteria</taxon>
        <taxon>Pseudomonadati</taxon>
        <taxon>Pseudomonadota</taxon>
        <taxon>Gammaproteobacteria</taxon>
        <taxon>Pseudomonadales</taxon>
        <taxon>Pseudomonadaceae</taxon>
        <taxon>Pseudomonas</taxon>
    </lineage>
</organism>
<gene>
    <name evidence="3" type="ORF">CD175_29200</name>
</gene>
<sequence length="146" mass="15559">MKASLPHKQKGAAAIEFALVFIIFFGVFYGIISYSLPLLLMQSFNQSTAEAVRRSVALDPATPGYDAALINRATTELSTQLAWIPAALNFNVATDASTTYTSGLLTVAIHYPSNKINAVIPFLTLPGIGRVPNLPATLTASASLQF</sequence>
<evidence type="ECO:0000256" key="1">
    <source>
        <dbReference type="SAM" id="Phobius"/>
    </source>
</evidence>
<feature type="domain" description="TadE-like" evidence="2">
    <location>
        <begin position="11"/>
        <end position="53"/>
    </location>
</feature>
<dbReference type="Proteomes" id="UP000238541">
    <property type="component" value="Unassembled WGS sequence"/>
</dbReference>
<dbReference type="EMBL" id="NIRS01000010">
    <property type="protein sequence ID" value="PPK35209.1"/>
    <property type="molecule type" value="Genomic_DNA"/>
</dbReference>
<accession>A0A2S6FCM0</accession>